<comment type="caution">
    <text evidence="7">The sequence shown here is derived from an EMBL/GenBank/DDBJ whole genome shotgun (WGS) entry which is preliminary data.</text>
</comment>
<protein>
    <recommendedName>
        <fullName evidence="9">Double-strand-break repair protein rad21</fullName>
    </recommendedName>
</protein>
<evidence type="ECO:0000259" key="5">
    <source>
        <dbReference type="Pfam" id="PF04824"/>
    </source>
</evidence>
<dbReference type="InterPro" id="IPR039781">
    <property type="entry name" value="Rad21/Rec8-like"/>
</dbReference>
<gene>
    <name evidence="7" type="ORF">HYALB_00009746</name>
</gene>
<organism evidence="7 8">
    <name type="scientific">Hymenoscyphus albidus</name>
    <dbReference type="NCBI Taxonomy" id="595503"/>
    <lineage>
        <taxon>Eukaryota</taxon>
        <taxon>Fungi</taxon>
        <taxon>Dikarya</taxon>
        <taxon>Ascomycota</taxon>
        <taxon>Pezizomycotina</taxon>
        <taxon>Leotiomycetes</taxon>
        <taxon>Helotiales</taxon>
        <taxon>Helotiaceae</taxon>
        <taxon>Hymenoscyphus</taxon>
    </lineage>
</organism>
<dbReference type="AlphaFoldDB" id="A0A9N9LKL6"/>
<dbReference type="PANTHER" id="PTHR12585">
    <property type="entry name" value="SCC1 / RAD21 FAMILY MEMBER"/>
    <property type="match status" value="1"/>
</dbReference>
<accession>A0A9N9LKL6</accession>
<dbReference type="OrthoDB" id="10071381at2759"/>
<feature type="region of interest" description="Disordered" evidence="4">
    <location>
        <begin position="421"/>
        <end position="454"/>
    </location>
</feature>
<dbReference type="InterPro" id="IPR036390">
    <property type="entry name" value="WH_DNA-bd_sf"/>
</dbReference>
<name>A0A9N9LKL6_9HELO</name>
<evidence type="ECO:0008006" key="9">
    <source>
        <dbReference type="Google" id="ProtNLM"/>
    </source>
</evidence>
<evidence type="ECO:0000259" key="6">
    <source>
        <dbReference type="Pfam" id="PF04825"/>
    </source>
</evidence>
<dbReference type="GO" id="GO:0005634">
    <property type="term" value="C:nucleus"/>
    <property type="evidence" value="ECO:0007669"/>
    <property type="project" value="UniProtKB-SubCell"/>
</dbReference>
<reference evidence="7" key="1">
    <citation type="submission" date="2021-07" db="EMBL/GenBank/DDBJ databases">
        <authorList>
            <person name="Durling M."/>
        </authorList>
    </citation>
    <scope>NUCLEOTIDE SEQUENCE</scope>
</reference>
<dbReference type="Proteomes" id="UP000701801">
    <property type="component" value="Unassembled WGS sequence"/>
</dbReference>
<dbReference type="GO" id="GO:0007064">
    <property type="term" value="P:mitotic sister chromatid cohesion"/>
    <property type="evidence" value="ECO:0007669"/>
    <property type="project" value="TreeGrafter"/>
</dbReference>
<dbReference type="SUPFAM" id="SSF46785">
    <property type="entry name" value="Winged helix' DNA-binding domain"/>
    <property type="match status" value="1"/>
</dbReference>
<feature type="region of interest" description="Disordered" evidence="4">
    <location>
        <begin position="490"/>
        <end position="524"/>
    </location>
</feature>
<dbReference type="EMBL" id="CAJVRM010000096">
    <property type="protein sequence ID" value="CAG8974257.1"/>
    <property type="molecule type" value="Genomic_DNA"/>
</dbReference>
<feature type="domain" description="Rad21/Rec8-like protein C-terminal eukaryotic" evidence="5">
    <location>
        <begin position="560"/>
        <end position="598"/>
    </location>
</feature>
<feature type="compositionally biased region" description="Basic and acidic residues" evidence="4">
    <location>
        <begin position="421"/>
        <end position="430"/>
    </location>
</feature>
<keyword evidence="8" id="KW-1185">Reference proteome</keyword>
<dbReference type="CDD" id="cd21788">
    <property type="entry name" value="Rad21_Rec8_M_SpRad21p-like"/>
    <property type="match status" value="1"/>
</dbReference>
<dbReference type="Pfam" id="PF04824">
    <property type="entry name" value="Rad21_Rec8"/>
    <property type="match status" value="1"/>
</dbReference>
<comment type="subcellular location">
    <subcellularLocation>
        <location evidence="1">Nucleus</location>
    </subcellularLocation>
</comment>
<feature type="domain" description="Rad21/Rec8-like protein N-terminal" evidence="6">
    <location>
        <begin position="1"/>
        <end position="99"/>
    </location>
</feature>
<dbReference type="PANTHER" id="PTHR12585:SF69">
    <property type="entry name" value="FI11703P"/>
    <property type="match status" value="1"/>
</dbReference>
<evidence type="ECO:0000313" key="7">
    <source>
        <dbReference type="EMBL" id="CAG8974257.1"/>
    </source>
</evidence>
<evidence type="ECO:0000256" key="3">
    <source>
        <dbReference type="ARBA" id="ARBA00023242"/>
    </source>
</evidence>
<evidence type="ECO:0000256" key="4">
    <source>
        <dbReference type="SAM" id="MobiDB-lite"/>
    </source>
</evidence>
<keyword evidence="3" id="KW-0539">Nucleus</keyword>
<comment type="similarity">
    <text evidence="2">Belongs to the rad21 family.</text>
</comment>
<evidence type="ECO:0000313" key="8">
    <source>
        <dbReference type="Proteomes" id="UP000701801"/>
    </source>
</evidence>
<evidence type="ECO:0000256" key="1">
    <source>
        <dbReference type="ARBA" id="ARBA00004123"/>
    </source>
</evidence>
<dbReference type="InterPro" id="IPR006909">
    <property type="entry name" value="Rad21/Rec8_C_eu"/>
</dbReference>
<dbReference type="InterPro" id="IPR006910">
    <property type="entry name" value="Rad21_Rec8_N"/>
</dbReference>
<dbReference type="GO" id="GO:0030892">
    <property type="term" value="C:mitotic cohesin complex"/>
    <property type="evidence" value="ECO:0007669"/>
    <property type="project" value="TreeGrafter"/>
</dbReference>
<dbReference type="Pfam" id="PF04825">
    <property type="entry name" value="Rad21_Rec8_N"/>
    <property type="match status" value="1"/>
</dbReference>
<dbReference type="FunFam" id="1.10.10.580:FF:000004">
    <property type="entry name" value="Double-strand-break repair protein rad21"/>
    <property type="match status" value="1"/>
</dbReference>
<evidence type="ECO:0000256" key="2">
    <source>
        <dbReference type="ARBA" id="ARBA00009870"/>
    </source>
</evidence>
<proteinExistence type="inferred from homology"/>
<dbReference type="InterPro" id="IPR023093">
    <property type="entry name" value="ScpA-like_C"/>
</dbReference>
<dbReference type="Gene3D" id="1.10.10.580">
    <property type="entry name" value="Structural maintenance of chromosome 1. Chain E"/>
    <property type="match status" value="1"/>
</dbReference>
<dbReference type="GO" id="GO:1990414">
    <property type="term" value="P:replication-born double-strand break repair via sister chromatid exchange"/>
    <property type="evidence" value="ECO:0007669"/>
    <property type="project" value="TreeGrafter"/>
</dbReference>
<sequence>MFYSETLLSKTGPLARVWLSANLERKLSKNHILQASVKDSVEAIVTPSQAPMALRLSGQLLLGVVRIYSRKARYLLDDCNEALIKIKMAFRLSGNNDIPAGLHMPSRDALMLPDVLTEGDNLEMPPMPDASFLLTQLDDDAQASRWRRAGSRDINLQEDFNGSQFLSNSIENQNDEDLLEPIEDLDLGIDFGIDFGDMEQTKGDETTMEIGRDAPEARAPEDDLLSELDVQLPAKDNVEPSVERDTSLNLGFDDDNDAVRIDDDGNVEMQDVFDLPADISELPVAPTIRPGRISESPLSDYDETVIQQGEAENLGERSLFEPGETPEAEVAAAPQRARKVKVLVPDNSTQLTKAHIRAQEANRDKILRPQSFLPRDPELLALIEMQRNGGFVSSVIGDGRSSAWAPELRGMLSLDTIRKSSELKRKRDSGVADMDLDDEQGPQKSPRLDLGEEDEEVMTAGLRDVGLGRNSISVAPDGTIIEMAGDESYNANLDEDDHNQGAGLEPESPGPNFDDTAAPLVHPADSGPVSLGTKHAVHLLRDRFGAEAADSPDKRKKASVLFQDLLPERTTTRADATKMFFEVLVLATKDAVKVEQSESVLGGPIRVRGKRGLWGDWAETRAGGEIAEEETGPSHGLMQSTAVAAAA</sequence>
<dbReference type="GO" id="GO:0003682">
    <property type="term" value="F:chromatin binding"/>
    <property type="evidence" value="ECO:0007669"/>
    <property type="project" value="TreeGrafter"/>
</dbReference>